<organism evidence="1 2">
    <name type="scientific">Microcystis aeruginosa NIES-44</name>
    <dbReference type="NCBI Taxonomy" id="449439"/>
    <lineage>
        <taxon>Bacteria</taxon>
        <taxon>Bacillati</taxon>
        <taxon>Cyanobacteriota</taxon>
        <taxon>Cyanophyceae</taxon>
        <taxon>Oscillatoriophycideae</taxon>
        <taxon>Chroococcales</taxon>
        <taxon>Microcystaceae</taxon>
        <taxon>Microcystis</taxon>
    </lineage>
</organism>
<dbReference type="NCBIfam" id="TIGR03831">
    <property type="entry name" value="YgiT_finger"/>
    <property type="match status" value="1"/>
</dbReference>
<dbReference type="CDD" id="cd12870">
    <property type="entry name" value="MqsA"/>
    <property type="match status" value="1"/>
</dbReference>
<reference evidence="2" key="1">
    <citation type="journal article" date="2015" name="Genome">
        <title>Whole Genome Sequence of the Non-Microcystin-Producing Microcystis aeruginosa Strain NIES-44.</title>
        <authorList>
            <person name="Okano K."/>
            <person name="Miyata N."/>
            <person name="Ozaki Y."/>
        </authorList>
    </citation>
    <scope>NUCLEOTIDE SEQUENCE [LARGE SCALE GENOMIC DNA]</scope>
    <source>
        <strain evidence="2">NIES-44</strain>
    </source>
</reference>
<gene>
    <name evidence="1" type="ORF">N44_01375</name>
</gene>
<name>A0A0A1VSM0_MICAE</name>
<dbReference type="Proteomes" id="UP000030321">
    <property type="component" value="Unassembled WGS sequence"/>
</dbReference>
<evidence type="ECO:0000313" key="1">
    <source>
        <dbReference type="EMBL" id="GAL92817.1"/>
    </source>
</evidence>
<evidence type="ECO:0008006" key="3">
    <source>
        <dbReference type="Google" id="ProtNLM"/>
    </source>
</evidence>
<dbReference type="EMBL" id="BBPA01000026">
    <property type="protein sequence ID" value="GAL92817.1"/>
    <property type="molecule type" value="Genomic_DNA"/>
</dbReference>
<dbReference type="RefSeq" id="WP_045358585.1">
    <property type="nucleotide sequence ID" value="NZ_BBPA01000026.1"/>
</dbReference>
<dbReference type="Gene3D" id="3.10.20.860">
    <property type="match status" value="1"/>
</dbReference>
<comment type="caution">
    <text evidence="1">The sequence shown here is derived from an EMBL/GenBank/DDBJ whole genome shotgun (WGS) entry which is preliminary data.</text>
</comment>
<accession>A0A0A1VSM0</accession>
<sequence>MECVICKHGTTRSSFVTVTLERDNCIVILKQVPADICQNCGEYYLSESVTAEVLQKAEDAVNKGAEVEIIRYVA</sequence>
<dbReference type="AlphaFoldDB" id="A0A0A1VSM0"/>
<evidence type="ECO:0000313" key="2">
    <source>
        <dbReference type="Proteomes" id="UP000030321"/>
    </source>
</evidence>
<proteinExistence type="predicted"/>
<protein>
    <recommendedName>
        <fullName evidence="3">Type II toxin-antitoxin system MqsA family antitoxin</fullName>
    </recommendedName>
</protein>
<dbReference type="InterPro" id="IPR022453">
    <property type="entry name" value="Znf_MqsA-type"/>
</dbReference>